<proteinExistence type="predicted"/>
<dbReference type="AlphaFoldDB" id="A0A232FLB9"/>
<dbReference type="Proteomes" id="UP000215335">
    <property type="component" value="Unassembled WGS sequence"/>
</dbReference>
<gene>
    <name evidence="1" type="ORF">TSAR_000790</name>
</gene>
<dbReference type="Gene3D" id="3.90.70.10">
    <property type="entry name" value="Cysteine proteinases"/>
    <property type="match status" value="1"/>
</dbReference>
<dbReference type="EMBL" id="NNAY01000056">
    <property type="protein sequence ID" value="OXU31452.1"/>
    <property type="molecule type" value="Genomic_DNA"/>
</dbReference>
<dbReference type="InterPro" id="IPR038765">
    <property type="entry name" value="Papain-like_cys_pep_sf"/>
</dbReference>
<evidence type="ECO:0000313" key="2">
    <source>
        <dbReference type="Proteomes" id="UP000215335"/>
    </source>
</evidence>
<reference evidence="1 2" key="1">
    <citation type="journal article" date="2017" name="Curr. Biol.">
        <title>The Evolution of Venom by Co-option of Single-Copy Genes.</title>
        <authorList>
            <person name="Martinson E.O."/>
            <person name="Mrinalini"/>
            <person name="Kelkar Y.D."/>
            <person name="Chang C.H."/>
            <person name="Werren J.H."/>
        </authorList>
    </citation>
    <scope>NUCLEOTIDE SEQUENCE [LARGE SCALE GENOMIC DNA]</scope>
    <source>
        <strain evidence="1 2">Alberta</strain>
        <tissue evidence="1">Whole body</tissue>
    </source>
</reference>
<evidence type="ECO:0000313" key="1">
    <source>
        <dbReference type="EMBL" id="OXU31452.1"/>
    </source>
</evidence>
<dbReference type="STRING" id="543379.A0A232FLB9"/>
<keyword evidence="2" id="KW-1185">Reference proteome</keyword>
<dbReference type="SUPFAM" id="SSF54001">
    <property type="entry name" value="Cysteine proteinases"/>
    <property type="match status" value="1"/>
</dbReference>
<sequence length="132" mass="15086">MLIAEEVYLRLYFQRSLSAKYSVLLIYVLITEKNSLCVTDRESSPGGRKEKEISYTQSSVLRCGIPALGKRLLDKLESKMKGTCVEGTVPKLFEGKMVSFIKCKNIDYTSKRVETFYDIQLNIKGKKNSKKE</sequence>
<protein>
    <submittedName>
        <fullName evidence="1">Uncharacterized protein</fullName>
    </submittedName>
</protein>
<name>A0A232FLB9_9HYME</name>
<organism evidence="1 2">
    <name type="scientific">Trichomalopsis sarcophagae</name>
    <dbReference type="NCBI Taxonomy" id="543379"/>
    <lineage>
        <taxon>Eukaryota</taxon>
        <taxon>Metazoa</taxon>
        <taxon>Ecdysozoa</taxon>
        <taxon>Arthropoda</taxon>
        <taxon>Hexapoda</taxon>
        <taxon>Insecta</taxon>
        <taxon>Pterygota</taxon>
        <taxon>Neoptera</taxon>
        <taxon>Endopterygota</taxon>
        <taxon>Hymenoptera</taxon>
        <taxon>Apocrita</taxon>
        <taxon>Proctotrupomorpha</taxon>
        <taxon>Chalcidoidea</taxon>
        <taxon>Pteromalidae</taxon>
        <taxon>Pteromalinae</taxon>
        <taxon>Trichomalopsis</taxon>
    </lineage>
</organism>
<accession>A0A232FLB9</accession>
<comment type="caution">
    <text evidence="1">The sequence shown here is derived from an EMBL/GenBank/DDBJ whole genome shotgun (WGS) entry which is preliminary data.</text>
</comment>